<dbReference type="InterPro" id="IPR058592">
    <property type="entry name" value="Gtf3_C"/>
</dbReference>
<accession>A0A4Q2AVX4</accession>
<dbReference type="PIRSF" id="PIRSF007023">
    <property type="entry name" value="UDP-Galf_transf"/>
    <property type="match status" value="1"/>
</dbReference>
<dbReference type="OrthoDB" id="9790931at2"/>
<dbReference type="RefSeq" id="WP_119448191.1">
    <property type="nucleotide sequence ID" value="NZ_AP025728.1"/>
</dbReference>
<gene>
    <name evidence="4" type="ORF">D6C19_03505</name>
    <name evidence="5" type="ORF">E5340_02890</name>
</gene>
<proteinExistence type="predicted"/>
<dbReference type="GO" id="GO:0016740">
    <property type="term" value="F:transferase activity"/>
    <property type="evidence" value="ECO:0007669"/>
    <property type="project" value="UniProtKB-KW"/>
</dbReference>
<feature type="domain" description="Glucosyltransferase 3-like C-terminal" evidence="3">
    <location>
        <begin position="169"/>
        <end position="326"/>
    </location>
</feature>
<evidence type="ECO:0000313" key="7">
    <source>
        <dbReference type="Proteomes" id="UP000306855"/>
    </source>
</evidence>
<comment type="caution">
    <text evidence="4">The sequence shown here is derived from an EMBL/GenBank/DDBJ whole genome shotgun (WGS) entry which is preliminary data.</text>
</comment>
<evidence type="ECO:0000259" key="3">
    <source>
        <dbReference type="Pfam" id="PF26337"/>
    </source>
</evidence>
<dbReference type="InterPro" id="IPR058591">
    <property type="entry name" value="Gtf3_N"/>
</dbReference>
<evidence type="ECO:0000313" key="5">
    <source>
        <dbReference type="EMBL" id="TGY56504.1"/>
    </source>
</evidence>
<dbReference type="Proteomes" id="UP000306855">
    <property type="component" value="Unassembled WGS sequence"/>
</dbReference>
<dbReference type="Pfam" id="PF26334">
    <property type="entry name" value="Gtf3_N"/>
    <property type="match status" value="1"/>
</dbReference>
<dbReference type="EMBL" id="QZFR01000016">
    <property type="protein sequence ID" value="RXV74896.1"/>
    <property type="molecule type" value="Genomic_DNA"/>
</dbReference>
<dbReference type="Proteomes" id="UP000289316">
    <property type="component" value="Unassembled WGS sequence"/>
</dbReference>
<organism evidence="4 6">
    <name type="scientific">Ligilactobacillus murinus</name>
    <dbReference type="NCBI Taxonomy" id="1622"/>
    <lineage>
        <taxon>Bacteria</taxon>
        <taxon>Bacillati</taxon>
        <taxon>Bacillota</taxon>
        <taxon>Bacilli</taxon>
        <taxon>Lactobacillales</taxon>
        <taxon>Lactobacillaceae</taxon>
        <taxon>Ligilactobacillus</taxon>
    </lineage>
</organism>
<name>A0A4Q2AVX4_9LACO</name>
<reference evidence="4 6" key="1">
    <citation type="submission" date="2018-09" db="EMBL/GenBank/DDBJ databases">
        <title>Murine metabolic-syndrome-specific gut microbial biobank.</title>
        <authorList>
            <person name="Liu C."/>
        </authorList>
    </citation>
    <scope>NUCLEOTIDE SEQUENCE [LARGE SCALE GENOMIC DNA]</scope>
    <source>
        <strain evidence="4 6">C-30</strain>
    </source>
</reference>
<feature type="domain" description="Glucosyltransferase 3-like N-terminal" evidence="2">
    <location>
        <begin position="4"/>
        <end position="148"/>
    </location>
</feature>
<keyword evidence="1 4" id="KW-0808">Transferase</keyword>
<protein>
    <submittedName>
        <fullName evidence="4">Beta-1,6-galactofuranosyltransferase</fullName>
    </submittedName>
</protein>
<evidence type="ECO:0000256" key="1">
    <source>
        <dbReference type="ARBA" id="ARBA00022679"/>
    </source>
</evidence>
<dbReference type="EMBL" id="SRYK01000008">
    <property type="protein sequence ID" value="TGY56504.1"/>
    <property type="molecule type" value="Genomic_DNA"/>
</dbReference>
<dbReference type="Gene3D" id="3.40.50.2000">
    <property type="entry name" value="Glycogen Phosphorylase B"/>
    <property type="match status" value="2"/>
</dbReference>
<evidence type="ECO:0000313" key="4">
    <source>
        <dbReference type="EMBL" id="RXV74896.1"/>
    </source>
</evidence>
<dbReference type="Pfam" id="PF26337">
    <property type="entry name" value="Gtf3_C"/>
    <property type="match status" value="1"/>
</dbReference>
<dbReference type="AlphaFoldDB" id="A0A4Q2AVX4"/>
<reference evidence="5 7" key="2">
    <citation type="submission" date="2019-04" db="EMBL/GenBank/DDBJ databases">
        <title>Microbes associate with the intestines of laboratory mice.</title>
        <authorList>
            <person name="Navarre W."/>
            <person name="Wong E."/>
            <person name="Huang K."/>
            <person name="Tropini C."/>
            <person name="Ng K."/>
            <person name="Yu B."/>
        </authorList>
    </citation>
    <scope>NUCLEOTIDE SEQUENCE [LARGE SCALE GENOMIC DNA]</scope>
    <source>
        <strain evidence="5 7">NM26_J9</strain>
    </source>
</reference>
<sequence>MSNYIVTSVDPGKNIGGGKAKEDIIKYLGEIGYTSLPLRTHKTKFEKLLYGKFKLPQKVKKLDLETVILQYPVSSRYALTSFLSVLKRYPAQKFVIWVHDIQSLQSENETEIQNELALFDQADELIVHNPQMKQWLLEHGYTKPMHELSIFDYDNPQPFQTSMNYNGSLCFAGNLFKSEFLQKMEIKSTVNVFGPNMFTQAPDCIEYEGQYSPEELPKYLTQNFGLIWDGQSTESCTGTFGRYLLYNNPHKTSLYISSGLPIIIWEKAALADFITTNGIGLTISDLNKLDDVLEKVTPEEYAVMRKRTIAMGEKLRQGYFTKKVVASLQADSRKE</sequence>
<evidence type="ECO:0000259" key="2">
    <source>
        <dbReference type="Pfam" id="PF26334"/>
    </source>
</evidence>
<evidence type="ECO:0000313" key="6">
    <source>
        <dbReference type="Proteomes" id="UP000289316"/>
    </source>
</evidence>